<name>A0A2H9TG65_9FUNG</name>
<organism evidence="1 2">
    <name type="scientific">Paramicrosporidium saccamoebae</name>
    <dbReference type="NCBI Taxonomy" id="1246581"/>
    <lineage>
        <taxon>Eukaryota</taxon>
        <taxon>Fungi</taxon>
        <taxon>Fungi incertae sedis</taxon>
        <taxon>Cryptomycota</taxon>
        <taxon>Cryptomycota incertae sedis</taxon>
        <taxon>Paramicrosporidium</taxon>
    </lineage>
</organism>
<dbReference type="AlphaFoldDB" id="A0A2H9TG65"/>
<evidence type="ECO:0000313" key="1">
    <source>
        <dbReference type="EMBL" id="PJF16768.1"/>
    </source>
</evidence>
<gene>
    <name evidence="1" type="ORF">PSACC_03504</name>
</gene>
<accession>A0A2H9TG65</accession>
<reference evidence="1 2" key="1">
    <citation type="submission" date="2016-10" db="EMBL/GenBank/DDBJ databases">
        <title>The genome of Paramicrosporidium saccamoebae is the missing link in understanding Cryptomycota and Microsporidia evolution.</title>
        <authorList>
            <person name="Quandt C.A."/>
            <person name="Beaudet D."/>
            <person name="Corsaro D."/>
            <person name="Michel R."/>
            <person name="Corradi N."/>
            <person name="James T."/>
        </authorList>
    </citation>
    <scope>NUCLEOTIDE SEQUENCE [LARGE SCALE GENOMIC DNA]</scope>
    <source>
        <strain evidence="1 2">KSL3</strain>
    </source>
</reference>
<sequence>MQPSRVSALCIAPAPCSEQSPKSRIPFRILLQRLCSRIRKVFRHKRPGFGPMTLSEYILQFGKTNVNVDEAVPNTMKWIAMLTKQDRVTCGLENHQARCRCPGDGDELLLALQEEFCLDLERFLLVTHKSIPLLLASEELHLEQLFQESAYGHPKPSVEGDNCGALESELLENELEMRATRIDSILAPQGLNVNMSDPGQKANLVTTTELANDDIMLALVFGVL</sequence>
<comment type="caution">
    <text evidence="1">The sequence shown here is derived from an EMBL/GenBank/DDBJ whole genome shotgun (WGS) entry which is preliminary data.</text>
</comment>
<keyword evidence="2" id="KW-1185">Reference proteome</keyword>
<evidence type="ECO:0000313" key="2">
    <source>
        <dbReference type="Proteomes" id="UP000240830"/>
    </source>
</evidence>
<protein>
    <submittedName>
        <fullName evidence="1">Uncharacterized protein</fullName>
    </submittedName>
</protein>
<dbReference type="EMBL" id="MTSL01000208">
    <property type="protein sequence ID" value="PJF16768.1"/>
    <property type="molecule type" value="Genomic_DNA"/>
</dbReference>
<dbReference type="Proteomes" id="UP000240830">
    <property type="component" value="Unassembled WGS sequence"/>
</dbReference>
<proteinExistence type="predicted"/>